<keyword evidence="8" id="KW-0963">Cytoplasm</keyword>
<keyword evidence="4 8" id="KW-0540">Nuclease</keyword>
<comment type="subcellular location">
    <subcellularLocation>
        <location evidence="8">Cytoplasm</location>
    </subcellularLocation>
</comment>
<dbReference type="SMART" id="SM00358">
    <property type="entry name" value="DSRM"/>
    <property type="match status" value="1"/>
</dbReference>
<dbReference type="RefSeq" id="WP_298386903.1">
    <property type="nucleotide sequence ID" value="NZ_JBFSHR010000079.1"/>
</dbReference>
<keyword evidence="7 8" id="KW-0694">RNA-binding</keyword>
<keyword evidence="8" id="KW-0479">Metal-binding</keyword>
<feature type="active site" evidence="8">
    <location>
        <position position="115"/>
    </location>
</feature>
<dbReference type="Pfam" id="PF14622">
    <property type="entry name" value="Ribonucleas_3_3"/>
    <property type="match status" value="1"/>
</dbReference>
<organism evidence="11 12">
    <name type="scientific">Ferrimicrobium acidiphilum</name>
    <dbReference type="NCBI Taxonomy" id="121039"/>
    <lineage>
        <taxon>Bacteria</taxon>
        <taxon>Bacillati</taxon>
        <taxon>Actinomycetota</taxon>
        <taxon>Acidimicrobiia</taxon>
        <taxon>Acidimicrobiales</taxon>
        <taxon>Acidimicrobiaceae</taxon>
        <taxon>Ferrimicrobium</taxon>
    </lineage>
</organism>
<dbReference type="PROSITE" id="PS50142">
    <property type="entry name" value="RNASE_3_2"/>
    <property type="match status" value="1"/>
</dbReference>
<keyword evidence="12" id="KW-1185">Reference proteome</keyword>
<dbReference type="InterPro" id="IPR036389">
    <property type="entry name" value="RNase_III_sf"/>
</dbReference>
<comment type="caution">
    <text evidence="11">The sequence shown here is derived from an EMBL/GenBank/DDBJ whole genome shotgun (WGS) entry which is preliminary data.</text>
</comment>
<evidence type="ECO:0000256" key="4">
    <source>
        <dbReference type="ARBA" id="ARBA00022722"/>
    </source>
</evidence>
<accession>A0ABV3Y6F9</accession>
<comment type="subunit">
    <text evidence="8">Homodimer.</text>
</comment>
<keyword evidence="8" id="KW-0698">rRNA processing</keyword>
<dbReference type="SUPFAM" id="SSF54768">
    <property type="entry name" value="dsRNA-binding domain-like"/>
    <property type="match status" value="1"/>
</dbReference>
<evidence type="ECO:0000313" key="12">
    <source>
        <dbReference type="Proteomes" id="UP001560267"/>
    </source>
</evidence>
<dbReference type="SMART" id="SM00535">
    <property type="entry name" value="RIBOc"/>
    <property type="match status" value="1"/>
</dbReference>
<dbReference type="Pfam" id="PF00035">
    <property type="entry name" value="dsrm"/>
    <property type="match status" value="1"/>
</dbReference>
<dbReference type="Proteomes" id="UP001560267">
    <property type="component" value="Unassembled WGS sequence"/>
</dbReference>
<dbReference type="PROSITE" id="PS50137">
    <property type="entry name" value="DS_RBD"/>
    <property type="match status" value="1"/>
</dbReference>
<evidence type="ECO:0000313" key="11">
    <source>
        <dbReference type="EMBL" id="MEX6430749.1"/>
    </source>
</evidence>
<keyword evidence="8" id="KW-0699">rRNA-binding</keyword>
<evidence type="ECO:0000256" key="7">
    <source>
        <dbReference type="ARBA" id="ARBA00022884"/>
    </source>
</evidence>
<comment type="cofactor">
    <cofactor evidence="8">
        <name>Mg(2+)</name>
        <dbReference type="ChEBI" id="CHEBI:18420"/>
    </cofactor>
</comment>
<feature type="active site" evidence="8">
    <location>
        <position position="48"/>
    </location>
</feature>
<evidence type="ECO:0000256" key="8">
    <source>
        <dbReference type="HAMAP-Rule" id="MF_00104"/>
    </source>
</evidence>
<protein>
    <recommendedName>
        <fullName evidence="8">Ribonuclease 3</fullName>
        <ecNumber evidence="8">3.1.26.3</ecNumber>
    </recommendedName>
    <alternativeName>
        <fullName evidence="8">Ribonuclease III</fullName>
        <shortName evidence="8">RNase III</shortName>
    </alternativeName>
</protein>
<dbReference type="HAMAP" id="MF_00104">
    <property type="entry name" value="RNase_III"/>
    <property type="match status" value="1"/>
</dbReference>
<dbReference type="InterPro" id="IPR011907">
    <property type="entry name" value="RNase_III"/>
</dbReference>
<dbReference type="NCBIfam" id="TIGR02191">
    <property type="entry name" value="RNaseIII"/>
    <property type="match status" value="1"/>
</dbReference>
<dbReference type="InterPro" id="IPR000999">
    <property type="entry name" value="RNase_III_dom"/>
</dbReference>
<comment type="catalytic activity">
    <reaction evidence="1 8">
        <text>Endonucleolytic cleavage to 5'-phosphomonoester.</text>
        <dbReference type="EC" id="3.1.26.3"/>
    </reaction>
</comment>
<feature type="binding site" evidence="8">
    <location>
        <position position="44"/>
    </location>
    <ligand>
        <name>Mg(2+)</name>
        <dbReference type="ChEBI" id="CHEBI:18420"/>
    </ligand>
</feature>
<keyword evidence="8" id="KW-0460">Magnesium</keyword>
<dbReference type="Gene3D" id="1.10.1520.10">
    <property type="entry name" value="Ribonuclease III domain"/>
    <property type="match status" value="1"/>
</dbReference>
<dbReference type="PANTHER" id="PTHR11207">
    <property type="entry name" value="RIBONUCLEASE III"/>
    <property type="match status" value="1"/>
</dbReference>
<evidence type="ECO:0000256" key="3">
    <source>
        <dbReference type="ARBA" id="ARBA00022664"/>
    </source>
</evidence>
<keyword evidence="5 8" id="KW-0255">Endonuclease</keyword>
<dbReference type="GO" id="GO:0004525">
    <property type="term" value="F:ribonuclease III activity"/>
    <property type="evidence" value="ECO:0007669"/>
    <property type="project" value="UniProtKB-EC"/>
</dbReference>
<keyword evidence="3 8" id="KW-0507">mRNA processing</keyword>
<dbReference type="InterPro" id="IPR014720">
    <property type="entry name" value="dsRBD_dom"/>
</dbReference>
<evidence type="ECO:0000259" key="9">
    <source>
        <dbReference type="PROSITE" id="PS50137"/>
    </source>
</evidence>
<evidence type="ECO:0000259" key="10">
    <source>
        <dbReference type="PROSITE" id="PS50142"/>
    </source>
</evidence>
<dbReference type="EMBL" id="JBFSHR010000079">
    <property type="protein sequence ID" value="MEX6430749.1"/>
    <property type="molecule type" value="Genomic_DNA"/>
</dbReference>
<proteinExistence type="inferred from homology"/>
<sequence length="228" mass="24495">MTRRGAPGVLALLPPGFVEHPLFRQAITHRSGTREPLASNERLELLGDAVLELVVTERLFHLYPAATEGRLTKLRAALVSRAVLAERAYELGLESLVVVGQADALSANALSNALEALIGALYEVLGLDAAREFVAKVIEPLLATKGVDLILGDYKSNLYEVLAQAKLGPPRYEVTWSGPDHDRLFGVELQIDGLGTFQGEGRSRKEAEQAACRLALEALSGPAGPPRV</sequence>
<evidence type="ECO:0000256" key="6">
    <source>
        <dbReference type="ARBA" id="ARBA00022801"/>
    </source>
</evidence>
<keyword evidence="8" id="KW-0819">tRNA processing</keyword>
<dbReference type="CDD" id="cd00593">
    <property type="entry name" value="RIBOc"/>
    <property type="match status" value="1"/>
</dbReference>
<evidence type="ECO:0000256" key="2">
    <source>
        <dbReference type="ARBA" id="ARBA00010183"/>
    </source>
</evidence>
<comment type="function">
    <text evidence="8">Digests double-stranded RNA. Involved in the processing of primary rRNA transcript to yield the immediate precursors to the large and small rRNAs (23S and 16S). Processes some mRNAs, and tRNAs when they are encoded in the rRNA operon. Processes pre-crRNA and tracrRNA of type II CRISPR loci if present in the organism.</text>
</comment>
<dbReference type="PANTHER" id="PTHR11207:SF0">
    <property type="entry name" value="RIBONUCLEASE 3"/>
    <property type="match status" value="1"/>
</dbReference>
<evidence type="ECO:0000256" key="5">
    <source>
        <dbReference type="ARBA" id="ARBA00022759"/>
    </source>
</evidence>
<dbReference type="EC" id="3.1.26.3" evidence="8"/>
<feature type="binding site" evidence="8">
    <location>
        <position position="112"/>
    </location>
    <ligand>
        <name>Mg(2+)</name>
        <dbReference type="ChEBI" id="CHEBI:18420"/>
    </ligand>
</feature>
<gene>
    <name evidence="8 11" type="primary">rnc</name>
    <name evidence="11" type="ORF">AB6A68_13030</name>
</gene>
<dbReference type="SUPFAM" id="SSF69065">
    <property type="entry name" value="RNase III domain-like"/>
    <property type="match status" value="1"/>
</dbReference>
<reference evidence="11 12" key="1">
    <citation type="submission" date="2024-07" db="EMBL/GenBank/DDBJ databases">
        <title>Draft Genome Sequence of Ferrimicrobium acidiphilum Strain YE2023, Isolated from a Pulp of Bioleach Reactor.</title>
        <authorList>
            <person name="Elkina Y.A."/>
            <person name="Bulaeva A.G."/>
            <person name="Beletsky A.V."/>
            <person name="Mardanov A.V."/>
        </authorList>
    </citation>
    <scope>NUCLEOTIDE SEQUENCE [LARGE SCALE GENOMIC DNA]</scope>
    <source>
        <strain evidence="11 12">YE2023</strain>
    </source>
</reference>
<feature type="domain" description="RNase III" evidence="10">
    <location>
        <begin position="22"/>
        <end position="126"/>
    </location>
</feature>
<feature type="domain" description="DRBM" evidence="9">
    <location>
        <begin position="153"/>
        <end position="221"/>
    </location>
</feature>
<feature type="binding site" evidence="8">
    <location>
        <position position="115"/>
    </location>
    <ligand>
        <name>Mg(2+)</name>
        <dbReference type="ChEBI" id="CHEBI:18420"/>
    </ligand>
</feature>
<dbReference type="Gene3D" id="3.30.160.20">
    <property type="match status" value="1"/>
</dbReference>
<dbReference type="CDD" id="cd10845">
    <property type="entry name" value="DSRM_RNAse_III_family"/>
    <property type="match status" value="1"/>
</dbReference>
<name>A0ABV3Y6F9_9ACTN</name>
<comment type="similarity">
    <text evidence="2">Belongs to the ribonuclease III family.</text>
</comment>
<evidence type="ECO:0000256" key="1">
    <source>
        <dbReference type="ARBA" id="ARBA00000109"/>
    </source>
</evidence>
<keyword evidence="6 8" id="KW-0378">Hydrolase</keyword>